<dbReference type="RefSeq" id="WP_211783161.1">
    <property type="nucleotide sequence ID" value="NZ_CP047289.1"/>
</dbReference>
<sequence length="105" mass="11484">MPDEIFDAAERALKDGDLSALAALAGPLEAATRGCGTDPATLRRLRARSARLSRRLEAVMEGLQAARWRLQDIRAMGEGGRQLVTYDGAGRRTEQDGSARLTRRF</sequence>
<evidence type="ECO:0000313" key="2">
    <source>
        <dbReference type="Proteomes" id="UP000679284"/>
    </source>
</evidence>
<name>A0A8J8MSK7_9RHOB</name>
<accession>A0A8J8MSK7</accession>
<dbReference type="KEGG" id="fap:GR316_06505"/>
<evidence type="ECO:0008006" key="3">
    <source>
        <dbReference type="Google" id="ProtNLM"/>
    </source>
</evidence>
<gene>
    <name evidence="1" type="ORF">GR316_06505</name>
</gene>
<dbReference type="AlphaFoldDB" id="A0A8J8MSK7"/>
<organism evidence="1 2">
    <name type="scientific">Falsirhodobacter algicola</name>
    <dbReference type="NCBI Taxonomy" id="2692330"/>
    <lineage>
        <taxon>Bacteria</taxon>
        <taxon>Pseudomonadati</taxon>
        <taxon>Pseudomonadota</taxon>
        <taxon>Alphaproteobacteria</taxon>
        <taxon>Rhodobacterales</taxon>
        <taxon>Paracoccaceae</taxon>
        <taxon>Falsirhodobacter</taxon>
    </lineage>
</organism>
<keyword evidence="2" id="KW-1185">Reference proteome</keyword>
<proteinExistence type="predicted"/>
<reference evidence="1" key="1">
    <citation type="submission" date="2020-01" db="EMBL/GenBank/DDBJ databases">
        <authorList>
            <person name="Yang Y."/>
            <person name="Kwon Y.M."/>
        </authorList>
    </citation>
    <scope>NUCLEOTIDE SEQUENCE</scope>
    <source>
        <strain evidence="1">PG104</strain>
    </source>
</reference>
<dbReference type="EMBL" id="CP047289">
    <property type="protein sequence ID" value="QUS35941.1"/>
    <property type="molecule type" value="Genomic_DNA"/>
</dbReference>
<protein>
    <recommendedName>
        <fullName evidence="3">Flagellar protein FlgN</fullName>
    </recommendedName>
</protein>
<dbReference type="Proteomes" id="UP000679284">
    <property type="component" value="Chromosome"/>
</dbReference>
<evidence type="ECO:0000313" key="1">
    <source>
        <dbReference type="EMBL" id="QUS35941.1"/>
    </source>
</evidence>